<dbReference type="Pfam" id="PF02810">
    <property type="entry name" value="SEC-C"/>
    <property type="match status" value="1"/>
</dbReference>
<keyword evidence="2" id="KW-1185">Reference proteome</keyword>
<organism evidence="1 2">
    <name type="scientific">Savagea faecisuis</name>
    <dbReference type="NCBI Taxonomy" id="1274803"/>
    <lineage>
        <taxon>Bacteria</taxon>
        <taxon>Bacillati</taxon>
        <taxon>Bacillota</taxon>
        <taxon>Bacilli</taxon>
        <taxon>Bacillales</taxon>
        <taxon>Caryophanaceae</taxon>
        <taxon>Savagea</taxon>
    </lineage>
</organism>
<dbReference type="RefSeq" id="WP_381012437.1">
    <property type="nucleotide sequence ID" value="NZ_JBHTJF010000030.1"/>
</dbReference>
<dbReference type="InterPro" id="IPR004027">
    <property type="entry name" value="SEC_C_motif"/>
</dbReference>
<protein>
    <submittedName>
        <fullName evidence="1">YecA family protein</fullName>
    </submittedName>
</protein>
<reference evidence="2" key="1">
    <citation type="journal article" date="2019" name="Int. J. Syst. Evol. Microbiol.">
        <title>The Global Catalogue of Microorganisms (GCM) 10K type strain sequencing project: providing services to taxonomists for standard genome sequencing and annotation.</title>
        <authorList>
            <consortium name="The Broad Institute Genomics Platform"/>
            <consortium name="The Broad Institute Genome Sequencing Center for Infectious Disease"/>
            <person name="Wu L."/>
            <person name="Ma J."/>
        </authorList>
    </citation>
    <scope>NUCLEOTIDE SEQUENCE [LARGE SCALE GENOMIC DNA]</scope>
    <source>
        <strain evidence="2">CCUG 63563</strain>
    </source>
</reference>
<sequence length="318" mass="36784">MIGRNDPCLCGSGKKYKKCCMNKHAITTDEVVKEEIELLLQSFYNAYPERPDLPPYIELVNGWKEQIQERFMTELIEAIALDEYFFDVAPTIWENYIEKQRQKVLRPKLQQLLNDWTKPARFVGKVVETAEHKMIAEHFKTGEHVTIALDTERPIPLHSNFYTFLLPNGEENNEQLAVSTLIFIPTDFDETLAKWEMPERWDASTTLQFFLHLIEAGFTGDEWTNFEANVLTKTIQFLNEQKIEAPQFVTIVEDYLAAKQPNARKDVAIAAGAIRFGVEQQLLDYETTWTELGAHFDVSPSSLAKYAKEIEQFYAKSQ</sequence>
<name>A0ABW3GYH2_9BACL</name>
<evidence type="ECO:0000313" key="1">
    <source>
        <dbReference type="EMBL" id="MFD0943872.1"/>
    </source>
</evidence>
<gene>
    <name evidence="1" type="ORF">ACFQ0V_08940</name>
</gene>
<accession>A0ABW3GYH2</accession>
<dbReference type="SUPFAM" id="SSF103642">
    <property type="entry name" value="Sec-C motif"/>
    <property type="match status" value="1"/>
</dbReference>
<dbReference type="Gene3D" id="3.10.450.50">
    <property type="match status" value="1"/>
</dbReference>
<dbReference type="EMBL" id="JBHTJF010000030">
    <property type="protein sequence ID" value="MFD0943872.1"/>
    <property type="molecule type" value="Genomic_DNA"/>
</dbReference>
<comment type="caution">
    <text evidence="1">The sequence shown here is derived from an EMBL/GenBank/DDBJ whole genome shotgun (WGS) entry which is preliminary data.</text>
</comment>
<dbReference type="Proteomes" id="UP001596976">
    <property type="component" value="Unassembled WGS sequence"/>
</dbReference>
<evidence type="ECO:0000313" key="2">
    <source>
        <dbReference type="Proteomes" id="UP001596976"/>
    </source>
</evidence>
<proteinExistence type="predicted"/>